<reference evidence="3 4" key="1">
    <citation type="submission" date="2018-12" db="EMBL/GenBank/DDBJ databases">
        <authorList>
            <person name="Sun L."/>
            <person name="Chen Z."/>
        </authorList>
    </citation>
    <scope>NUCLEOTIDE SEQUENCE [LARGE SCALE GENOMIC DNA]</scope>
    <source>
        <strain evidence="3 4">DSM 15890</strain>
    </source>
</reference>
<dbReference type="InterPro" id="IPR036390">
    <property type="entry name" value="WH_DNA-bd_sf"/>
</dbReference>
<dbReference type="OrthoDB" id="163346at2"/>
<dbReference type="Gene3D" id="1.10.10.10">
    <property type="entry name" value="Winged helix-like DNA-binding domain superfamily/Winged helix DNA-binding domain"/>
    <property type="match status" value="1"/>
</dbReference>
<dbReference type="GO" id="GO:0003700">
    <property type="term" value="F:DNA-binding transcription factor activity"/>
    <property type="evidence" value="ECO:0007669"/>
    <property type="project" value="InterPro"/>
</dbReference>
<sequence>MGDDTKAQRLLKAFNRLHRSEWNRMPLANCKGNEIRVLFYIKRGCAQDKRGVTISALSSMMEVTSPTVTPLIKGLESSGLVLRYNDQEDRRVVRVQLTESGEEVTQKAMKNFESRFTGLFDFLGEEKSDQLADLLEQVHQYKEMMLKAEQEK</sequence>
<protein>
    <submittedName>
        <fullName evidence="3">MarR family transcriptional regulator</fullName>
    </submittedName>
</protein>
<dbReference type="GO" id="GO:0003677">
    <property type="term" value="F:DNA binding"/>
    <property type="evidence" value="ECO:0007669"/>
    <property type="project" value="UniProtKB-KW"/>
</dbReference>
<evidence type="ECO:0000313" key="3">
    <source>
        <dbReference type="EMBL" id="RUT43870.1"/>
    </source>
</evidence>
<dbReference type="Proteomes" id="UP000279446">
    <property type="component" value="Unassembled WGS sequence"/>
</dbReference>
<dbReference type="GO" id="GO:0006950">
    <property type="term" value="P:response to stress"/>
    <property type="evidence" value="ECO:0007669"/>
    <property type="project" value="TreeGrafter"/>
</dbReference>
<evidence type="ECO:0000256" key="1">
    <source>
        <dbReference type="ARBA" id="ARBA00023125"/>
    </source>
</evidence>
<keyword evidence="1" id="KW-0238">DNA-binding</keyword>
<dbReference type="PANTHER" id="PTHR33164">
    <property type="entry name" value="TRANSCRIPTIONAL REGULATOR, MARR FAMILY"/>
    <property type="match status" value="1"/>
</dbReference>
<proteinExistence type="predicted"/>
<dbReference type="InterPro" id="IPR039422">
    <property type="entry name" value="MarR/SlyA-like"/>
</dbReference>
<dbReference type="SMART" id="SM00347">
    <property type="entry name" value="HTH_MARR"/>
    <property type="match status" value="1"/>
</dbReference>
<dbReference type="InterPro" id="IPR036388">
    <property type="entry name" value="WH-like_DNA-bd_sf"/>
</dbReference>
<organism evidence="3 4">
    <name type="scientific">Paenibacillus anaericanus</name>
    <dbReference type="NCBI Taxonomy" id="170367"/>
    <lineage>
        <taxon>Bacteria</taxon>
        <taxon>Bacillati</taxon>
        <taxon>Bacillota</taxon>
        <taxon>Bacilli</taxon>
        <taxon>Bacillales</taxon>
        <taxon>Paenibacillaceae</taxon>
        <taxon>Paenibacillus</taxon>
    </lineage>
</organism>
<keyword evidence="4" id="KW-1185">Reference proteome</keyword>
<name>A0A433Y5C8_9BACL</name>
<dbReference type="AlphaFoldDB" id="A0A433Y5C8"/>
<dbReference type="PROSITE" id="PS50995">
    <property type="entry name" value="HTH_MARR_2"/>
    <property type="match status" value="1"/>
</dbReference>
<gene>
    <name evidence="3" type="ORF">EJP82_19030</name>
</gene>
<feature type="domain" description="HTH marR-type" evidence="2">
    <location>
        <begin position="1"/>
        <end position="140"/>
    </location>
</feature>
<comment type="caution">
    <text evidence="3">The sequence shown here is derived from an EMBL/GenBank/DDBJ whole genome shotgun (WGS) entry which is preliminary data.</text>
</comment>
<dbReference type="PANTHER" id="PTHR33164:SF101">
    <property type="entry name" value="TRANSCRIPTIONAL REPRESSOR MPRA"/>
    <property type="match status" value="1"/>
</dbReference>
<evidence type="ECO:0000313" key="4">
    <source>
        <dbReference type="Proteomes" id="UP000279446"/>
    </source>
</evidence>
<dbReference type="PRINTS" id="PR00598">
    <property type="entry name" value="HTHMARR"/>
</dbReference>
<evidence type="ECO:0000259" key="2">
    <source>
        <dbReference type="PROSITE" id="PS50995"/>
    </source>
</evidence>
<dbReference type="SUPFAM" id="SSF46785">
    <property type="entry name" value="Winged helix' DNA-binding domain"/>
    <property type="match status" value="1"/>
</dbReference>
<accession>A0A433Y5C8</accession>
<dbReference type="EMBL" id="RZNY01000017">
    <property type="protein sequence ID" value="RUT43870.1"/>
    <property type="molecule type" value="Genomic_DNA"/>
</dbReference>
<dbReference type="InterPro" id="IPR000835">
    <property type="entry name" value="HTH_MarR-typ"/>
</dbReference>
<dbReference type="Pfam" id="PF01047">
    <property type="entry name" value="MarR"/>
    <property type="match status" value="1"/>
</dbReference>